<dbReference type="RefSeq" id="WP_004987479.1">
    <property type="nucleotide sequence ID" value="NZ_AP018824.1"/>
</dbReference>
<dbReference type="InterPro" id="IPR025368">
    <property type="entry name" value="DUF4272"/>
</dbReference>
<name>A0A3F3LDE0_9GAMM</name>
<organism evidence="1 2">
    <name type="scientific">Acinetobacter ursingii</name>
    <dbReference type="NCBI Taxonomy" id="108980"/>
    <lineage>
        <taxon>Bacteria</taxon>
        <taxon>Pseudomonadati</taxon>
        <taxon>Pseudomonadota</taxon>
        <taxon>Gammaproteobacteria</taxon>
        <taxon>Moraxellales</taxon>
        <taxon>Moraxellaceae</taxon>
        <taxon>Acinetobacter</taxon>
    </lineage>
</organism>
<accession>A0A3F3LDE0</accession>
<dbReference type="Proteomes" id="UP001164081">
    <property type="component" value="Chromosome"/>
</dbReference>
<dbReference type="Pfam" id="PF14094">
    <property type="entry name" value="DUF4272"/>
    <property type="match status" value="1"/>
</dbReference>
<gene>
    <name evidence="1" type="ORF">LSO58_04310</name>
</gene>
<proteinExistence type="predicted"/>
<evidence type="ECO:0000313" key="2">
    <source>
        <dbReference type="Proteomes" id="UP001164081"/>
    </source>
</evidence>
<evidence type="ECO:0000313" key="1">
    <source>
        <dbReference type="EMBL" id="UYF76136.1"/>
    </source>
</evidence>
<protein>
    <submittedName>
        <fullName evidence="1">DUF4272 domain-containing protein</fullName>
    </submittedName>
</protein>
<dbReference type="AlphaFoldDB" id="A0A3F3LDE0"/>
<reference evidence="1" key="1">
    <citation type="journal article" date="2022" name="J Glob Antimicrob Resist">
        <title>Comparative analysis of IMP-4- and OXA-58-containing plasmids of three carbapenemase-producing Acinetobacter ursingii strains in the Netherlands.</title>
        <authorList>
            <person name="Hendrickx A.P.A."/>
            <person name="Schade R.P."/>
            <person name="Landman F."/>
            <person name="Bosch T."/>
            <person name="Schouls L.M."/>
            <person name="van Dijk K."/>
        </authorList>
    </citation>
    <scope>NUCLEOTIDE SEQUENCE</scope>
    <source>
        <strain evidence="1">RIVM_C010761</strain>
    </source>
</reference>
<sequence>MKSVKQRKQESISKLRQQGIPYIEHLPVIESFDEACIRSAEEIAKRAITCLLTVQIACDINNNKYDQPTKDFFIGLFNQYEVADQLTAKESAILNDQAAPQDVINMVWKYESYWVLLWALGIVDELNYPDQVVDCDFAIQAVSSCDSFDTFMQKTQLREIEQILDEADLIYRYDWACVEARLKQRPTPANLNASVVLERHAALNWLIQYDADWDEPDVNT</sequence>
<dbReference type="EMBL" id="CP089044">
    <property type="protein sequence ID" value="UYF76136.1"/>
    <property type="molecule type" value="Genomic_DNA"/>
</dbReference>